<organism evidence="2 3">
    <name type="scientific">Bradyrhizobium brasilense</name>
    <dbReference type="NCBI Taxonomy" id="1419277"/>
    <lineage>
        <taxon>Bacteria</taxon>
        <taxon>Pseudomonadati</taxon>
        <taxon>Pseudomonadota</taxon>
        <taxon>Alphaproteobacteria</taxon>
        <taxon>Hyphomicrobiales</taxon>
        <taxon>Nitrobacteraceae</taxon>
        <taxon>Bradyrhizobium</taxon>
    </lineage>
</organism>
<dbReference type="PANTHER" id="PTHR34819">
    <property type="entry name" value="LARGE CYSTEINE-RICH PERIPLASMIC PROTEIN OMCB"/>
    <property type="match status" value="1"/>
</dbReference>
<dbReference type="InterPro" id="IPR051172">
    <property type="entry name" value="Chlamydia_OmcB"/>
</dbReference>
<dbReference type="PANTHER" id="PTHR34819:SF3">
    <property type="entry name" value="CELL SURFACE PROTEIN"/>
    <property type="match status" value="1"/>
</dbReference>
<feature type="domain" description="DUF7507" evidence="1">
    <location>
        <begin position="353"/>
        <end position="459"/>
    </location>
</feature>
<feature type="domain" description="DUF7507" evidence="1">
    <location>
        <begin position="474"/>
        <end position="581"/>
    </location>
</feature>
<reference evidence="2 3" key="1">
    <citation type="submission" date="2016-10" db="EMBL/GenBank/DDBJ databases">
        <authorList>
            <person name="de Groot N.N."/>
        </authorList>
    </citation>
    <scope>NUCLEOTIDE SEQUENCE [LARGE SCALE GENOMIC DNA]</scope>
    <source>
        <strain evidence="2 3">R5</strain>
    </source>
</reference>
<feature type="domain" description="DUF7507" evidence="1">
    <location>
        <begin position="212"/>
        <end position="313"/>
    </location>
</feature>
<dbReference type="NCBIfam" id="TIGR01451">
    <property type="entry name" value="B_ant_repeat"/>
    <property type="match status" value="3"/>
</dbReference>
<proteinExistence type="predicted"/>
<dbReference type="EMBL" id="FMZW01000059">
    <property type="protein sequence ID" value="SDF51076.1"/>
    <property type="molecule type" value="Genomic_DNA"/>
</dbReference>
<accession>A0A1G7LNX2</accession>
<feature type="domain" description="DUF7507" evidence="1">
    <location>
        <begin position="595"/>
        <end position="705"/>
    </location>
</feature>
<dbReference type="Pfam" id="PF24346">
    <property type="entry name" value="DUF7507"/>
    <property type="match status" value="4"/>
</dbReference>
<dbReference type="AlphaFoldDB" id="A0A1G7LNX2"/>
<dbReference type="InterPro" id="IPR055354">
    <property type="entry name" value="DUF7507"/>
</dbReference>
<protein>
    <submittedName>
        <fullName evidence="2">Conserved repeat domain-containing protein</fullName>
    </submittedName>
</protein>
<dbReference type="InterPro" id="IPR047589">
    <property type="entry name" value="DUF11_rpt"/>
</dbReference>
<evidence type="ECO:0000259" key="1">
    <source>
        <dbReference type="Pfam" id="PF24346"/>
    </source>
</evidence>
<gene>
    <name evidence="2" type="ORF">SAMN05216337_10593</name>
</gene>
<evidence type="ECO:0000313" key="2">
    <source>
        <dbReference type="EMBL" id="SDF51076.1"/>
    </source>
</evidence>
<name>A0A1G7LNX2_9BRAD</name>
<evidence type="ECO:0000313" key="3">
    <source>
        <dbReference type="Proteomes" id="UP000199245"/>
    </source>
</evidence>
<sequence>MATIDVTAQSSTATTDTGAVFTNVASVASTGTGVFDSFLVIQNNGTEQGYNTDGSPLPLDDKQASHTNAILLSSIPVVTGDGQNGTVAGTQYLEFRLDINQNGSANQPQLISLDQLKIYQESSGNLLTDFAGETPKFDLGDNTVLLNAQWDAGSGKGDYVILVPLSNFDTSGADPYVYLYSQFGAVGGDYAANSGFEEWGVIGSGGSGLGALSVVKQVHDIDGNTQNLVVDHAGQQIDYSIEVGNTGTGVLTLTSVTDQIESLGATAAVAVTTTFNNATYNLGDTNHNNLLDPGEHWQYTASYTVQQADIDHDGYGTGAGGAPGDGFIDNLATASAPGVPDAMDTASVAIDYKPSMSIDKTVVSVDDVNGDGLTDAGDVIHYNIHVANTGNVTLTGVTVTDPLTGDPAGGLSTLNVGSSEDLVATYTLTQADIDNHGSNLVDLIQDDKITNTATADSDQTSPVSDSVDQPIDYKPSMSIVKTVVSVDDVNGDGLTDAGDIIHYNIHVANTGDVTLTGVTVTDPLTGDPTGGLSTLAVGSSEDLAATYTLTQSDIDNHGSNLVDLTQDDKITNTATADSDQTTPVSDSVDQPIDYKPSVDLTKTVLSVTGGHADHVGDVITYQITVENTGDVTLTGVKVTDALEGYSLATLDNSTVTGDNGNHVLDVGETWTYTTTHTLTQADLDNNWLNGGDGVFDNTATVTDNQNVTDYDTAHVLLGPGVRTPGFWAQKTWQTFWDGNANNQPKQAGTDGFASGEITYAVDSNHDTHVTSADKAGLLIGDYNLNGVQDIGENVLFISTADALTLLNASDKQVQDGRYMLGRDVVATWLNYLEGNAIGNGSAGTARHDIDDAIKWLEYTQAKPGAIENSADFHTLSVADDLTSSSAVKTSSAIWSGPVVNVPLLGQAIDLSASHLHTDLDHYNNLGFV</sequence>
<dbReference type="RefSeq" id="WP_176937223.1">
    <property type="nucleotide sequence ID" value="NZ_FMZW01000059.1"/>
</dbReference>
<dbReference type="Proteomes" id="UP000199245">
    <property type="component" value="Unassembled WGS sequence"/>
</dbReference>